<evidence type="ECO:0000313" key="3">
    <source>
        <dbReference type="Proteomes" id="UP001501570"/>
    </source>
</evidence>
<name>A0ABP9RKN5_9ACTN</name>
<proteinExistence type="predicted"/>
<keyword evidence="1" id="KW-1133">Transmembrane helix</keyword>
<keyword evidence="3" id="KW-1185">Reference proteome</keyword>
<accession>A0ABP9RKN5</accession>
<evidence type="ECO:0008006" key="4">
    <source>
        <dbReference type="Google" id="ProtNLM"/>
    </source>
</evidence>
<reference evidence="3" key="1">
    <citation type="journal article" date="2019" name="Int. J. Syst. Evol. Microbiol.">
        <title>The Global Catalogue of Microorganisms (GCM) 10K type strain sequencing project: providing services to taxonomists for standard genome sequencing and annotation.</title>
        <authorList>
            <consortium name="The Broad Institute Genomics Platform"/>
            <consortium name="The Broad Institute Genome Sequencing Center for Infectious Disease"/>
            <person name="Wu L."/>
            <person name="Ma J."/>
        </authorList>
    </citation>
    <scope>NUCLEOTIDE SEQUENCE [LARGE SCALE GENOMIC DNA]</scope>
    <source>
        <strain evidence="3">JCM 18304</strain>
    </source>
</reference>
<dbReference type="EMBL" id="BAABJQ010000001">
    <property type="protein sequence ID" value="GAA5178444.1"/>
    <property type="molecule type" value="Genomic_DNA"/>
</dbReference>
<gene>
    <name evidence="2" type="ORF">GCM10023322_05700</name>
</gene>
<evidence type="ECO:0000256" key="1">
    <source>
        <dbReference type="SAM" id="Phobius"/>
    </source>
</evidence>
<feature type="transmembrane region" description="Helical" evidence="1">
    <location>
        <begin position="46"/>
        <end position="71"/>
    </location>
</feature>
<dbReference type="Proteomes" id="UP001501570">
    <property type="component" value="Unassembled WGS sequence"/>
</dbReference>
<keyword evidence="1" id="KW-0472">Membrane</keyword>
<keyword evidence="1" id="KW-0812">Transmembrane</keyword>
<comment type="caution">
    <text evidence="2">The sequence shown here is derived from an EMBL/GenBank/DDBJ whole genome shotgun (WGS) entry which is preliminary data.</text>
</comment>
<organism evidence="2 3">
    <name type="scientific">Rugosimonospora acidiphila</name>
    <dbReference type="NCBI Taxonomy" id="556531"/>
    <lineage>
        <taxon>Bacteria</taxon>
        <taxon>Bacillati</taxon>
        <taxon>Actinomycetota</taxon>
        <taxon>Actinomycetes</taxon>
        <taxon>Micromonosporales</taxon>
        <taxon>Micromonosporaceae</taxon>
        <taxon>Rugosimonospora</taxon>
    </lineage>
</organism>
<evidence type="ECO:0000313" key="2">
    <source>
        <dbReference type="EMBL" id="GAA5178444.1"/>
    </source>
</evidence>
<sequence>MSECPRGGSGKLHGFVGAARVGTGSLMAVDTPVRTGPPAADPDRRLIYTGLVILLALLLTAVMLAVVTVVVRHRGGPSGSGHTVSAPLDGRHEARLDLASGVTLVTVRGGDLGDRLYRITTPDGSGAVPRTTDQDGSVLVGLSGAPGGGGPAAVTVLLSSRVTWQLRLAGGADQARLDLRGAPISGVDLASGVSSVELWLPRPSGTVTVREGGGASEFAVHAPAGVPVQVRVTGGAARASIDGVVHSGVSGNTVYPADGWNSATDRYELDAVGGLSQLSVDRS</sequence>
<protein>
    <recommendedName>
        <fullName evidence="4">Adhesin domain-containing protein</fullName>
    </recommendedName>
</protein>